<proteinExistence type="predicted"/>
<accession>A0A9Q0JWY2</accession>
<sequence>METHSVSDIRLLDHPISHLMDIPPQALLSLSVTQQAFITEYIAHTSPNKLSTQISRLSLVRSQSSKGSSSLLQQPIPLFIAFPTALLSTMAMLPGQSRSKRPRQESIDTEGGGEVGWHCFGK</sequence>
<keyword evidence="2" id="KW-1185">Reference proteome</keyword>
<comment type="caution">
    <text evidence="1">The sequence shown here is derived from an EMBL/GenBank/DDBJ whole genome shotgun (WGS) entry which is preliminary data.</text>
</comment>
<dbReference type="AlphaFoldDB" id="A0A9Q0JWY2"/>
<evidence type="ECO:0000313" key="1">
    <source>
        <dbReference type="EMBL" id="KAJ4955699.1"/>
    </source>
</evidence>
<dbReference type="EMBL" id="JAMYWD010000011">
    <property type="protein sequence ID" value="KAJ4955699.1"/>
    <property type="molecule type" value="Genomic_DNA"/>
</dbReference>
<evidence type="ECO:0000313" key="2">
    <source>
        <dbReference type="Proteomes" id="UP001141806"/>
    </source>
</evidence>
<organism evidence="1 2">
    <name type="scientific">Protea cynaroides</name>
    <dbReference type="NCBI Taxonomy" id="273540"/>
    <lineage>
        <taxon>Eukaryota</taxon>
        <taxon>Viridiplantae</taxon>
        <taxon>Streptophyta</taxon>
        <taxon>Embryophyta</taxon>
        <taxon>Tracheophyta</taxon>
        <taxon>Spermatophyta</taxon>
        <taxon>Magnoliopsida</taxon>
        <taxon>Proteales</taxon>
        <taxon>Proteaceae</taxon>
        <taxon>Protea</taxon>
    </lineage>
</organism>
<name>A0A9Q0JWY2_9MAGN</name>
<reference evidence="1" key="1">
    <citation type="journal article" date="2023" name="Plant J.">
        <title>The genome of the king protea, Protea cynaroides.</title>
        <authorList>
            <person name="Chang J."/>
            <person name="Duong T.A."/>
            <person name="Schoeman C."/>
            <person name="Ma X."/>
            <person name="Roodt D."/>
            <person name="Barker N."/>
            <person name="Li Z."/>
            <person name="Van de Peer Y."/>
            <person name="Mizrachi E."/>
        </authorList>
    </citation>
    <scope>NUCLEOTIDE SEQUENCE</scope>
    <source>
        <tissue evidence="1">Young leaves</tissue>
    </source>
</reference>
<protein>
    <submittedName>
        <fullName evidence="1">Uncharacterized protein</fullName>
    </submittedName>
</protein>
<dbReference type="Proteomes" id="UP001141806">
    <property type="component" value="Unassembled WGS sequence"/>
</dbReference>
<gene>
    <name evidence="1" type="ORF">NE237_012482</name>
</gene>